<feature type="transmembrane region" description="Helical" evidence="2">
    <location>
        <begin position="708"/>
        <end position="729"/>
    </location>
</feature>
<name>A0ABU1S9S5_9MICO</name>
<evidence type="ECO:0000256" key="2">
    <source>
        <dbReference type="SAM" id="Phobius"/>
    </source>
</evidence>
<comment type="caution">
    <text evidence="3">The sequence shown here is derived from an EMBL/GenBank/DDBJ whole genome shotgun (WGS) entry which is preliminary data.</text>
</comment>
<dbReference type="EMBL" id="JAVDUM010000003">
    <property type="protein sequence ID" value="MDR6866344.1"/>
    <property type="molecule type" value="Genomic_DNA"/>
</dbReference>
<keyword evidence="2" id="KW-1133">Transmembrane helix</keyword>
<evidence type="ECO:0000256" key="1">
    <source>
        <dbReference type="SAM" id="MobiDB-lite"/>
    </source>
</evidence>
<feature type="transmembrane region" description="Helical" evidence="2">
    <location>
        <begin position="424"/>
        <end position="444"/>
    </location>
</feature>
<keyword evidence="2" id="KW-0812">Transmembrane</keyword>
<feature type="transmembrane region" description="Helical" evidence="2">
    <location>
        <begin position="480"/>
        <end position="500"/>
    </location>
</feature>
<feature type="region of interest" description="Disordered" evidence="1">
    <location>
        <begin position="1006"/>
        <end position="1111"/>
    </location>
</feature>
<feature type="transmembrane region" description="Helical" evidence="2">
    <location>
        <begin position="673"/>
        <end position="696"/>
    </location>
</feature>
<proteinExistence type="predicted"/>
<dbReference type="Gene3D" id="3.90.550.10">
    <property type="entry name" value="Spore Coat Polysaccharide Biosynthesis Protein SpsA, Chain A"/>
    <property type="match status" value="1"/>
</dbReference>
<feature type="compositionally biased region" description="Basic and acidic residues" evidence="1">
    <location>
        <begin position="928"/>
        <end position="945"/>
    </location>
</feature>
<feature type="region of interest" description="Disordered" evidence="1">
    <location>
        <begin position="928"/>
        <end position="976"/>
    </location>
</feature>
<protein>
    <submittedName>
        <fullName evidence="3">GT2 family glycosyltransferase</fullName>
    </submittedName>
</protein>
<reference evidence="3 4" key="1">
    <citation type="submission" date="2023-07" db="EMBL/GenBank/DDBJ databases">
        <title>Sorghum-associated microbial communities from plants grown in Nebraska, USA.</title>
        <authorList>
            <person name="Schachtman D."/>
        </authorList>
    </citation>
    <scope>NUCLEOTIDE SEQUENCE [LARGE SCALE GENOMIC DNA]</scope>
    <source>
        <strain evidence="3 4">2980</strain>
    </source>
</reference>
<dbReference type="Pfam" id="PF13641">
    <property type="entry name" value="Glyco_tranf_2_3"/>
    <property type="match status" value="1"/>
</dbReference>
<keyword evidence="4" id="KW-1185">Reference proteome</keyword>
<feature type="transmembrane region" description="Helical" evidence="2">
    <location>
        <begin position="889"/>
        <end position="908"/>
    </location>
</feature>
<dbReference type="InterPro" id="IPR029044">
    <property type="entry name" value="Nucleotide-diphossugar_trans"/>
</dbReference>
<feature type="compositionally biased region" description="Basic and acidic residues" evidence="1">
    <location>
        <begin position="957"/>
        <end position="967"/>
    </location>
</feature>
<accession>A0ABU1S9S5</accession>
<evidence type="ECO:0000313" key="3">
    <source>
        <dbReference type="EMBL" id="MDR6866344.1"/>
    </source>
</evidence>
<dbReference type="SUPFAM" id="SSF53448">
    <property type="entry name" value="Nucleotide-diphospho-sugar transferases"/>
    <property type="match status" value="1"/>
</dbReference>
<feature type="transmembrane region" description="Helical" evidence="2">
    <location>
        <begin position="619"/>
        <end position="637"/>
    </location>
</feature>
<feature type="compositionally biased region" description="Basic and acidic residues" evidence="1">
    <location>
        <begin position="1094"/>
        <end position="1111"/>
    </location>
</feature>
<dbReference type="Proteomes" id="UP001259347">
    <property type="component" value="Unassembled WGS sequence"/>
</dbReference>
<dbReference type="RefSeq" id="WP_310018065.1">
    <property type="nucleotide sequence ID" value="NZ_JAVDUM010000003.1"/>
</dbReference>
<feature type="compositionally biased region" description="Polar residues" evidence="1">
    <location>
        <begin position="1078"/>
        <end position="1088"/>
    </location>
</feature>
<feature type="transmembrane region" description="Helical" evidence="2">
    <location>
        <begin position="456"/>
        <end position="473"/>
    </location>
</feature>
<feature type="transmembrane region" description="Helical" evidence="2">
    <location>
        <begin position="506"/>
        <end position="536"/>
    </location>
</feature>
<feature type="transmembrane region" description="Helical" evidence="2">
    <location>
        <begin position="644"/>
        <end position="667"/>
    </location>
</feature>
<sequence length="1111" mass="114045">MPARVHAILVTRSSAPSVARVQRALDALSAQTLPPDALTIVVRGSSAPFRGSAAVAAAAEAVVETRANATLAAAVALAAPRLQNGSSAWILTDETVPEPEALEHLVGALERSPSAALAAPKLIDAEDSTRIVSFGQSMTRYGRAIDPARGELDQGQHDGQDDALGADVRGVLIRAENREALRPDPGLGGADEGLDLGVRARLSGGRVVLTATARVAVVGHTDETTAGYAFAARRAQLHRRLSYAPALAVPFHWLSLLPLALWRSITHLIGKRPAAVAPEWGAAAVSMVSGGAVAQSRRGIRAGRTASWASIAPLRVTRTQLRQRLDDGHGAEGGAVQELGFFSGGGAWAVLAALIVSVVSFTALLAWPALGGGALLPMRQTVAALWRDAAYGMRGLGVDVFGPADPFAGVLAVLGSLWPAAPSFALVLLWVAALPLAALGGWFAATRLTDRPALRIFAAAAWALAPTFVIALAQGRPAAVIAHLLLPWLFFAAVVAHRSWGAAGAASLLAAAVLACAPSLAPALVLLWLLAIVILLARRSVRGAVRMLWTLIPAAVVFAPLVMWQIANGSPWSLLADPGAISVLPQAGADAAGRLALASGIPTADDAGWAAMLGTPAPWVPWLLAPLGILALLAPVAPRWSAGILSVVVAATGLATAFAAVGVVVSFTQSQAVAIWPGTALSLAWIGAVGAALVTLDSVLTLVVLRRVAAIVVALAIAVCAVPSLTAVARDASTLTNGPLSTLPAYVNAQARDDRDLGTLVLTPQQDGGLGTQVVWGASATLGAQATILSTATTPRDDGVAELTVDLISARDFDAPGALSQLGIRYVLLDSTQGEESDAARDRRFGAVTALDQRAGFVRVGETAKGVLWRLEAEPAPRAEPGMAQHNTARLFIVLELVVLLAALLLAIPTRASRRAARGLPRAVGLVAEREPRAPRERTRPEKPAKAPKGGTGRKPRRDEGKAKPDAADAASSANGAGSANVAASVVAGGAAAGAAVIATGTAVDEAGTGEASETAQPREASETSPVTPDVSPESPAAQEAHKVPQEEAAQSDAPQDETPQGEVAQDGTPQDEAPQDETPQTSGSTGEDASPDEGDRHREDGVDREKEGDR</sequence>
<feature type="transmembrane region" description="Helical" evidence="2">
    <location>
        <begin position="548"/>
        <end position="567"/>
    </location>
</feature>
<gene>
    <name evidence="3" type="ORF">J2Y69_000936</name>
</gene>
<organism evidence="3 4">
    <name type="scientific">Microbacterium resistens</name>
    <dbReference type="NCBI Taxonomy" id="156977"/>
    <lineage>
        <taxon>Bacteria</taxon>
        <taxon>Bacillati</taxon>
        <taxon>Actinomycetota</taxon>
        <taxon>Actinomycetes</taxon>
        <taxon>Micrococcales</taxon>
        <taxon>Microbacteriaceae</taxon>
        <taxon>Microbacterium</taxon>
    </lineage>
</organism>
<keyword evidence="2" id="KW-0472">Membrane</keyword>
<feature type="transmembrane region" description="Helical" evidence="2">
    <location>
        <begin position="347"/>
        <end position="370"/>
    </location>
</feature>
<evidence type="ECO:0000313" key="4">
    <source>
        <dbReference type="Proteomes" id="UP001259347"/>
    </source>
</evidence>